<comment type="caution">
    <text evidence="4">The sequence shown here is derived from an EMBL/GenBank/DDBJ whole genome shotgun (WGS) entry which is preliminary data.</text>
</comment>
<evidence type="ECO:0000313" key="4">
    <source>
        <dbReference type="EMBL" id="MBG6085554.1"/>
    </source>
</evidence>
<feature type="compositionally biased region" description="Low complexity" evidence="1">
    <location>
        <begin position="237"/>
        <end position="256"/>
    </location>
</feature>
<keyword evidence="5" id="KW-1185">Reference proteome</keyword>
<evidence type="ECO:0000256" key="2">
    <source>
        <dbReference type="SAM" id="Phobius"/>
    </source>
</evidence>
<proteinExistence type="predicted"/>
<feature type="transmembrane region" description="Helical" evidence="2">
    <location>
        <begin position="99"/>
        <end position="123"/>
    </location>
</feature>
<dbReference type="EMBL" id="JADOTZ010000001">
    <property type="protein sequence ID" value="MBG6085554.1"/>
    <property type="molecule type" value="Genomic_DNA"/>
</dbReference>
<keyword evidence="2" id="KW-1133">Transmembrane helix</keyword>
<feature type="compositionally biased region" description="Low complexity" evidence="1">
    <location>
        <begin position="180"/>
        <end position="213"/>
    </location>
</feature>
<evidence type="ECO:0000259" key="3">
    <source>
        <dbReference type="Pfam" id="PF11181"/>
    </source>
</evidence>
<feature type="transmembrane region" description="Helical" evidence="2">
    <location>
        <begin position="71"/>
        <end position="93"/>
    </location>
</feature>
<sequence length="290" mass="30422">MTTPFGAPTSVQDLMTLPRGEVLGRYESYLDAQKVVDYLADNDFPVSNVSIVGCDLKTVERVTMKLSYPRVALRGAAQGVMFGLFVGLLLSLFNEGNPLGQIFSSVGLGVAIWMIVAVIGYAMRRGKRDFESSNQIMAGYYDVVVGFEHIHAARQLASSLPMSSGQAGSVTPAWAPPRDASSTGSSASAPSAGSATPASPSSSDQPAADSAPAGVESRRSGYADLPDGRPQFGVRVEPTPAQEPTEPQAEPEAEQTSGEPAAEQPQAESGTDSASTQDTSEDTDSPRRES</sequence>
<name>A0A931DAX1_9MICC</name>
<reference evidence="4" key="1">
    <citation type="submission" date="2020-11" db="EMBL/GenBank/DDBJ databases">
        <title>Sequencing the genomes of 1000 actinobacteria strains.</title>
        <authorList>
            <person name="Klenk H.-P."/>
        </authorList>
    </citation>
    <scope>NUCLEOTIDE SEQUENCE</scope>
    <source>
        <strain evidence="4">DSM 26152</strain>
    </source>
</reference>
<accession>A0A931DAX1</accession>
<gene>
    <name evidence="4" type="ORF">IW252_002321</name>
</gene>
<dbReference type="InterPro" id="IPR025889">
    <property type="entry name" value="GSP17M-like_dom"/>
</dbReference>
<feature type="domain" description="General stress protein 17M-like" evidence="3">
    <location>
        <begin position="22"/>
        <end position="107"/>
    </location>
</feature>
<dbReference type="Proteomes" id="UP000625033">
    <property type="component" value="Unassembled WGS sequence"/>
</dbReference>
<dbReference type="Pfam" id="PF11181">
    <property type="entry name" value="YflT"/>
    <property type="match status" value="1"/>
</dbReference>
<feature type="compositionally biased region" description="Polar residues" evidence="1">
    <location>
        <begin position="266"/>
        <end position="278"/>
    </location>
</feature>
<protein>
    <recommendedName>
        <fullName evidence="3">General stress protein 17M-like domain-containing protein</fullName>
    </recommendedName>
</protein>
<feature type="region of interest" description="Disordered" evidence="1">
    <location>
        <begin position="165"/>
        <end position="290"/>
    </location>
</feature>
<evidence type="ECO:0000313" key="5">
    <source>
        <dbReference type="Proteomes" id="UP000625033"/>
    </source>
</evidence>
<evidence type="ECO:0000256" key="1">
    <source>
        <dbReference type="SAM" id="MobiDB-lite"/>
    </source>
</evidence>
<keyword evidence="2" id="KW-0812">Transmembrane</keyword>
<keyword evidence="2" id="KW-0472">Membrane</keyword>
<dbReference type="RefSeq" id="WP_196836728.1">
    <property type="nucleotide sequence ID" value="NZ_JADOTZ010000001.1"/>
</dbReference>
<organism evidence="4 5">
    <name type="scientific">Zhihengliuella flava</name>
    <dbReference type="NCBI Taxonomy" id="1285193"/>
    <lineage>
        <taxon>Bacteria</taxon>
        <taxon>Bacillati</taxon>
        <taxon>Actinomycetota</taxon>
        <taxon>Actinomycetes</taxon>
        <taxon>Micrococcales</taxon>
        <taxon>Micrococcaceae</taxon>
        <taxon>Zhihengliuella</taxon>
    </lineage>
</organism>
<dbReference type="AlphaFoldDB" id="A0A931DAX1"/>